<feature type="domain" description="Cyclin N-terminal" evidence="2">
    <location>
        <begin position="39"/>
        <end position="123"/>
    </location>
</feature>
<dbReference type="STRING" id="104452.A0A0L7LND9"/>
<gene>
    <name evidence="3" type="ORF">OBRU01_00473</name>
</gene>
<feature type="non-terminal residue" evidence="3">
    <location>
        <position position="245"/>
    </location>
</feature>
<evidence type="ECO:0000256" key="1">
    <source>
        <dbReference type="SAM" id="MobiDB-lite"/>
    </source>
</evidence>
<dbReference type="EMBL" id="JTDY01000484">
    <property type="protein sequence ID" value="KOB76967.1"/>
    <property type="molecule type" value="Genomic_DNA"/>
</dbReference>
<dbReference type="InterPro" id="IPR006671">
    <property type="entry name" value="Cyclin_N"/>
</dbReference>
<proteinExistence type="predicted"/>
<keyword evidence="4" id="KW-1185">Reference proteome</keyword>
<evidence type="ECO:0000259" key="2">
    <source>
        <dbReference type="Pfam" id="PF00134"/>
    </source>
</evidence>
<comment type="caution">
    <text evidence="3">The sequence shown here is derived from an EMBL/GenBank/DDBJ whole genome shotgun (WGS) entry which is preliminary data.</text>
</comment>
<dbReference type="AlphaFoldDB" id="A0A0L7LND9"/>
<feature type="region of interest" description="Disordered" evidence="1">
    <location>
        <begin position="1"/>
        <end position="21"/>
    </location>
</feature>
<protein>
    <submittedName>
        <fullName evidence="3">Cyclin g</fullName>
    </submittedName>
</protein>
<organism evidence="3 4">
    <name type="scientific">Operophtera brumata</name>
    <name type="common">Winter moth</name>
    <name type="synonym">Phalaena brumata</name>
    <dbReference type="NCBI Taxonomy" id="104452"/>
    <lineage>
        <taxon>Eukaryota</taxon>
        <taxon>Metazoa</taxon>
        <taxon>Ecdysozoa</taxon>
        <taxon>Arthropoda</taxon>
        <taxon>Hexapoda</taxon>
        <taxon>Insecta</taxon>
        <taxon>Pterygota</taxon>
        <taxon>Neoptera</taxon>
        <taxon>Endopterygota</taxon>
        <taxon>Lepidoptera</taxon>
        <taxon>Glossata</taxon>
        <taxon>Ditrysia</taxon>
        <taxon>Geometroidea</taxon>
        <taxon>Geometridae</taxon>
        <taxon>Larentiinae</taxon>
        <taxon>Operophtera</taxon>
    </lineage>
</organism>
<dbReference type="InterPro" id="IPR036915">
    <property type="entry name" value="Cyclin-like_sf"/>
</dbReference>
<evidence type="ECO:0000313" key="4">
    <source>
        <dbReference type="Proteomes" id="UP000037510"/>
    </source>
</evidence>
<name>A0A0L7LND9_OPEBR</name>
<sequence length="245" mass="27634">MSRAGAKHPDADESIASSSRAHAPRETAALYGTLNLTEVLNEYLLMEHKFQPKLCLPAESEHGEVTTGARDGAAHVLRCLKVWYELPAEVLIDAITLFDRFLTKMKVRSCHVPCITVSCMNIALEDYAKQNNVQRNVSIEELAERVVFNVTSCCLQESELINLLEIVACDATCVNARTSELALVLLYHKLEQQLVEWSRAPELPEHAFYLYEFASQMQQYCHYLMLSVLLQMTDASLVSVRNLVK</sequence>
<dbReference type="SUPFAM" id="SSF47954">
    <property type="entry name" value="Cyclin-like"/>
    <property type="match status" value="1"/>
</dbReference>
<dbReference type="Proteomes" id="UP000037510">
    <property type="component" value="Unassembled WGS sequence"/>
</dbReference>
<dbReference type="Gene3D" id="1.10.472.10">
    <property type="entry name" value="Cyclin-like"/>
    <property type="match status" value="1"/>
</dbReference>
<dbReference type="Pfam" id="PF00134">
    <property type="entry name" value="Cyclin_N"/>
    <property type="match status" value="1"/>
</dbReference>
<accession>A0A0L7LND9</accession>
<reference evidence="3 4" key="1">
    <citation type="journal article" date="2015" name="Genome Biol. Evol.">
        <title>The genome of winter moth (Operophtera brumata) provides a genomic perspective on sexual dimorphism and phenology.</title>
        <authorList>
            <person name="Derks M.F."/>
            <person name="Smit S."/>
            <person name="Salis L."/>
            <person name="Schijlen E."/>
            <person name="Bossers A."/>
            <person name="Mateman C."/>
            <person name="Pijl A.S."/>
            <person name="de Ridder D."/>
            <person name="Groenen M.A."/>
            <person name="Visser M.E."/>
            <person name="Megens H.J."/>
        </authorList>
    </citation>
    <scope>NUCLEOTIDE SEQUENCE [LARGE SCALE GENOMIC DNA]</scope>
    <source>
        <strain evidence="3">WM2013NL</strain>
        <tissue evidence="3">Head and thorax</tissue>
    </source>
</reference>
<evidence type="ECO:0000313" key="3">
    <source>
        <dbReference type="EMBL" id="KOB76967.1"/>
    </source>
</evidence>